<keyword evidence="4" id="KW-1185">Reference proteome</keyword>
<dbReference type="InterPro" id="IPR011333">
    <property type="entry name" value="SKP1/BTB/POZ_sf"/>
</dbReference>
<name>A0A1I7RW61_BURXY</name>
<evidence type="ECO:0000259" key="1">
    <source>
        <dbReference type="PROSITE" id="PS50097"/>
    </source>
</evidence>
<gene>
    <name evidence="2" type="ORF">BXYJ_LOCUS3597</name>
</gene>
<sequence length="371" mass="42983">MSCPVRNFFNSSINFDSPSASSYDTFYTPKRSCFSPGTSSPLSTKQAVSFTVNSEISSDSGEGSDSPPELDFTGYLDDMEKIELNYPKDSSSILWDVHYGRRDSWSRKFGSQDQFQIQMTVNERSGSSFVVHYNGELADKTADYWIRLYGKGGLLERRFSGAPLREWIPNFKSIERHIYDQLEVLYVYVYVRVVDYMPTASPWLQKFVDGPFFFKFDDFRIKLKDGDVDVCRAVLAEFCPYFRVFLEKFPQEDQLSIIEFSTETFKKAIDFMVTRRKLDENKIDFELARLAKFLGCVDLIAEIDHLLTYWADLSSLCQRAILAEKLGYPVLKGECEKLIGLHWTALFQKNKDYIMMHNDFFIQIKTGPFLC</sequence>
<evidence type="ECO:0000313" key="5">
    <source>
        <dbReference type="WBParaSite" id="BXY_0497400.1"/>
    </source>
</evidence>
<dbReference type="SUPFAM" id="SSF54695">
    <property type="entry name" value="POZ domain"/>
    <property type="match status" value="1"/>
</dbReference>
<evidence type="ECO:0000313" key="3">
    <source>
        <dbReference type="Proteomes" id="UP000095284"/>
    </source>
</evidence>
<reference evidence="5" key="1">
    <citation type="submission" date="2016-11" db="UniProtKB">
        <authorList>
            <consortium name="WormBaseParasite"/>
        </authorList>
    </citation>
    <scope>IDENTIFICATION</scope>
</reference>
<dbReference type="Pfam" id="PF00651">
    <property type="entry name" value="BTB"/>
    <property type="match status" value="1"/>
</dbReference>
<dbReference type="Proteomes" id="UP000659654">
    <property type="component" value="Unassembled WGS sequence"/>
</dbReference>
<dbReference type="WBParaSite" id="BXY_0497400.1">
    <property type="protein sequence ID" value="BXY_0497400.1"/>
    <property type="gene ID" value="BXY_0497400"/>
</dbReference>
<proteinExistence type="predicted"/>
<dbReference type="InterPro" id="IPR000210">
    <property type="entry name" value="BTB/POZ_dom"/>
</dbReference>
<evidence type="ECO:0000313" key="2">
    <source>
        <dbReference type="EMBL" id="CAD5214573.1"/>
    </source>
</evidence>
<dbReference type="Proteomes" id="UP000095284">
    <property type="component" value="Unplaced"/>
</dbReference>
<evidence type="ECO:0000313" key="4">
    <source>
        <dbReference type="Proteomes" id="UP000659654"/>
    </source>
</evidence>
<dbReference type="AlphaFoldDB" id="A0A1I7RW61"/>
<dbReference type="EMBL" id="CAJFCV020000002">
    <property type="protein sequence ID" value="CAG9095177.1"/>
    <property type="molecule type" value="Genomic_DNA"/>
</dbReference>
<organism evidence="3 5">
    <name type="scientific">Bursaphelenchus xylophilus</name>
    <name type="common">Pinewood nematode worm</name>
    <name type="synonym">Aphelenchoides xylophilus</name>
    <dbReference type="NCBI Taxonomy" id="6326"/>
    <lineage>
        <taxon>Eukaryota</taxon>
        <taxon>Metazoa</taxon>
        <taxon>Ecdysozoa</taxon>
        <taxon>Nematoda</taxon>
        <taxon>Chromadorea</taxon>
        <taxon>Rhabditida</taxon>
        <taxon>Tylenchina</taxon>
        <taxon>Tylenchomorpha</taxon>
        <taxon>Aphelenchoidea</taxon>
        <taxon>Aphelenchoididae</taxon>
        <taxon>Bursaphelenchus</taxon>
    </lineage>
</organism>
<protein>
    <submittedName>
        <fullName evidence="2">(pine wood nematode) hypothetical protein</fullName>
    </submittedName>
    <submittedName>
        <fullName evidence="5">BTB domain-containing protein</fullName>
    </submittedName>
</protein>
<dbReference type="CDD" id="cd18186">
    <property type="entry name" value="BTB_POZ_ZBTB_KLHL-like"/>
    <property type="match status" value="1"/>
</dbReference>
<feature type="domain" description="BTB" evidence="1">
    <location>
        <begin position="217"/>
        <end position="276"/>
    </location>
</feature>
<dbReference type="PROSITE" id="PS50097">
    <property type="entry name" value="BTB"/>
    <property type="match status" value="1"/>
</dbReference>
<dbReference type="SMART" id="SM00225">
    <property type="entry name" value="BTB"/>
    <property type="match status" value="1"/>
</dbReference>
<accession>A0A1I7RW61</accession>
<dbReference type="EMBL" id="CAJFDI010000002">
    <property type="protein sequence ID" value="CAD5214573.1"/>
    <property type="molecule type" value="Genomic_DNA"/>
</dbReference>
<reference evidence="2" key="2">
    <citation type="submission" date="2020-09" db="EMBL/GenBank/DDBJ databases">
        <authorList>
            <person name="Kikuchi T."/>
        </authorList>
    </citation>
    <scope>NUCLEOTIDE SEQUENCE</scope>
    <source>
        <strain evidence="2">Ka4C1</strain>
    </source>
</reference>
<dbReference type="Gene3D" id="3.30.710.10">
    <property type="entry name" value="Potassium Channel Kv1.1, Chain A"/>
    <property type="match status" value="1"/>
</dbReference>
<dbReference type="Proteomes" id="UP000582659">
    <property type="component" value="Unassembled WGS sequence"/>
</dbReference>